<dbReference type="RefSeq" id="WP_203934235.1">
    <property type="nucleotide sequence ID" value="NZ_BOPH01000135.1"/>
</dbReference>
<evidence type="ECO:0008006" key="4">
    <source>
        <dbReference type="Google" id="ProtNLM"/>
    </source>
</evidence>
<evidence type="ECO:0000256" key="1">
    <source>
        <dbReference type="SAM" id="SignalP"/>
    </source>
</evidence>
<dbReference type="AlphaFoldDB" id="A0A8J4A5W6"/>
<dbReference type="Proteomes" id="UP000635606">
    <property type="component" value="Unassembled WGS sequence"/>
</dbReference>
<gene>
    <name evidence="2" type="ORF">Voc01_093470</name>
</gene>
<feature type="signal peptide" evidence="1">
    <location>
        <begin position="1"/>
        <end position="28"/>
    </location>
</feature>
<feature type="chain" id="PRO_5038459945" description="Peptidase MA-like domain-containing protein" evidence="1">
    <location>
        <begin position="29"/>
        <end position="421"/>
    </location>
</feature>
<keyword evidence="1" id="KW-0732">Signal</keyword>
<comment type="caution">
    <text evidence="2">The sequence shown here is derived from an EMBL/GenBank/DDBJ whole genome shotgun (WGS) entry which is preliminary data.</text>
</comment>
<dbReference type="EMBL" id="BOPH01000135">
    <property type="protein sequence ID" value="GIJ74430.1"/>
    <property type="molecule type" value="Genomic_DNA"/>
</dbReference>
<evidence type="ECO:0000313" key="2">
    <source>
        <dbReference type="EMBL" id="GIJ74430.1"/>
    </source>
</evidence>
<proteinExistence type="predicted"/>
<protein>
    <recommendedName>
        <fullName evidence="4">Peptidase MA-like domain-containing protein</fullName>
    </recommendedName>
</protein>
<reference evidence="2" key="1">
    <citation type="submission" date="2021-01" db="EMBL/GenBank/DDBJ databases">
        <title>Whole genome shotgun sequence of Virgisporangium ochraceum NBRC 16418.</title>
        <authorList>
            <person name="Komaki H."/>
            <person name="Tamura T."/>
        </authorList>
    </citation>
    <scope>NUCLEOTIDE SEQUENCE</scope>
    <source>
        <strain evidence="2">NBRC 16418</strain>
    </source>
</reference>
<organism evidence="2 3">
    <name type="scientific">Virgisporangium ochraceum</name>
    <dbReference type="NCBI Taxonomy" id="65505"/>
    <lineage>
        <taxon>Bacteria</taxon>
        <taxon>Bacillati</taxon>
        <taxon>Actinomycetota</taxon>
        <taxon>Actinomycetes</taxon>
        <taxon>Micromonosporales</taxon>
        <taxon>Micromonosporaceae</taxon>
        <taxon>Virgisporangium</taxon>
    </lineage>
</organism>
<accession>A0A8J4A5W6</accession>
<name>A0A8J4A5W6_9ACTN</name>
<keyword evidence="3" id="KW-1185">Reference proteome</keyword>
<evidence type="ECO:0000313" key="3">
    <source>
        <dbReference type="Proteomes" id="UP000635606"/>
    </source>
</evidence>
<sequence length="421" mass="44369">MKLRPGMLRAALAVAAVAVLLGGPAAVATGRFGADGHTTWVPVAGPAGAAAPGGDAADPAAAWATEAIAAAAGVQAEAVNRGDATAFLAAVDTPLQAPMRRRFEALRAIRATNYTAQLEKAPVLEAGGWRATVELSFCAGAPGCGAAPVRVPTLWAVNGEGARLVEWGSSTHYGPRPWEVSELRAAIGNRVVVAASPRYASRLQATLQAAERAAEKADRYARWRPAPARYVVYLAGAEEWSTWYGVKQPAWAAGYAMPITPDHTEIVLNASRIDGGEAFNTLTHEFSHVSTLSGVRRNYTDSWLLVEGMAEYVTHVGRSAATYPWLSGTRRYVASGGWPGTAALAAPAETASVGDATGRYGVAYFAMRRLAERFGEEKLLAFFAAVARDGRQPDQVSPEIFGVAWAEAAADCDRYIRSVAG</sequence>